<dbReference type="Proteomes" id="UP000325945">
    <property type="component" value="Unassembled WGS sequence"/>
</dbReference>
<gene>
    <name evidence="2" type="ORF">BDV39DRAFT_128852</name>
</gene>
<dbReference type="EMBL" id="ML741824">
    <property type="protein sequence ID" value="KAE8323898.1"/>
    <property type="molecule type" value="Genomic_DNA"/>
</dbReference>
<reference evidence="3" key="1">
    <citation type="submission" date="2019-04" db="EMBL/GenBank/DDBJ databases">
        <title>Friends and foes A comparative genomics studyof 23 Aspergillus species from section Flavi.</title>
        <authorList>
            <consortium name="DOE Joint Genome Institute"/>
            <person name="Kjaerbolling I."/>
            <person name="Vesth T."/>
            <person name="Frisvad J.C."/>
            <person name="Nybo J.L."/>
            <person name="Theobald S."/>
            <person name="Kildgaard S."/>
            <person name="Isbrandt T."/>
            <person name="Kuo A."/>
            <person name="Sato A."/>
            <person name="Lyhne E.K."/>
            <person name="Kogle M.E."/>
            <person name="Wiebenga A."/>
            <person name="Kun R.S."/>
            <person name="Lubbers R.J."/>
            <person name="Makela M.R."/>
            <person name="Barry K."/>
            <person name="Chovatia M."/>
            <person name="Clum A."/>
            <person name="Daum C."/>
            <person name="Haridas S."/>
            <person name="He G."/>
            <person name="LaButti K."/>
            <person name="Lipzen A."/>
            <person name="Mondo S."/>
            <person name="Riley R."/>
            <person name="Salamov A."/>
            <person name="Simmons B.A."/>
            <person name="Magnuson J.K."/>
            <person name="Henrissat B."/>
            <person name="Mortensen U.H."/>
            <person name="Larsen T.O."/>
            <person name="Devries R.P."/>
            <person name="Grigoriev I.V."/>
            <person name="Machida M."/>
            <person name="Baker S.E."/>
            <person name="Andersen M.R."/>
        </authorList>
    </citation>
    <scope>NUCLEOTIDE SEQUENCE [LARGE SCALE GENOMIC DNA]</scope>
    <source>
        <strain evidence="3">CBS 130017</strain>
    </source>
</reference>
<feature type="chain" id="PRO_5024811741" evidence="1">
    <location>
        <begin position="20"/>
        <end position="87"/>
    </location>
</feature>
<organism evidence="2 3">
    <name type="scientific">Aspergillus sergii</name>
    <dbReference type="NCBI Taxonomy" id="1034303"/>
    <lineage>
        <taxon>Eukaryota</taxon>
        <taxon>Fungi</taxon>
        <taxon>Dikarya</taxon>
        <taxon>Ascomycota</taxon>
        <taxon>Pezizomycotina</taxon>
        <taxon>Eurotiomycetes</taxon>
        <taxon>Eurotiomycetidae</taxon>
        <taxon>Eurotiales</taxon>
        <taxon>Aspergillaceae</taxon>
        <taxon>Aspergillus</taxon>
        <taxon>Aspergillus subgen. Circumdati</taxon>
    </lineage>
</organism>
<evidence type="ECO:0000256" key="1">
    <source>
        <dbReference type="SAM" id="SignalP"/>
    </source>
</evidence>
<feature type="signal peptide" evidence="1">
    <location>
        <begin position="1"/>
        <end position="19"/>
    </location>
</feature>
<evidence type="ECO:0000313" key="2">
    <source>
        <dbReference type="EMBL" id="KAE8323898.1"/>
    </source>
</evidence>
<keyword evidence="3" id="KW-1185">Reference proteome</keyword>
<sequence>MKKPSFVAFCVLLVLGASAQCGSDSGVEVENNAVDAEPAEVIEPGALLNRDSNECHYAGGGCSGYMCCQARFPRACVIAGKCMCCLP</sequence>
<accession>A0A5N6WTH9</accession>
<evidence type="ECO:0000313" key="3">
    <source>
        <dbReference type="Proteomes" id="UP000325945"/>
    </source>
</evidence>
<protein>
    <submittedName>
        <fullName evidence="2">Uncharacterized protein</fullName>
    </submittedName>
</protein>
<keyword evidence="1" id="KW-0732">Signal</keyword>
<dbReference type="AlphaFoldDB" id="A0A5N6WTH9"/>
<proteinExistence type="predicted"/>
<name>A0A5N6WTH9_9EURO</name>